<dbReference type="Gene3D" id="2.60.40.650">
    <property type="match status" value="1"/>
</dbReference>
<dbReference type="PANTHER" id="PTHR19372">
    <property type="entry name" value="SULFITE REDUCTASE"/>
    <property type="match status" value="1"/>
</dbReference>
<dbReference type="CDD" id="cd02110">
    <property type="entry name" value="SO_family_Moco_dimer"/>
    <property type="match status" value="1"/>
</dbReference>
<keyword evidence="8" id="KW-1185">Reference proteome</keyword>
<dbReference type="InterPro" id="IPR014756">
    <property type="entry name" value="Ig_E-set"/>
</dbReference>
<dbReference type="PRINTS" id="PR00407">
    <property type="entry name" value="EUMOPTERIN"/>
</dbReference>
<feature type="domain" description="Moybdenum cofactor oxidoreductase dimerisation" evidence="6">
    <location>
        <begin position="226"/>
        <end position="335"/>
    </location>
</feature>
<dbReference type="Pfam" id="PF00174">
    <property type="entry name" value="Oxidored_molyb"/>
    <property type="match status" value="1"/>
</dbReference>
<dbReference type="InterPro" id="IPR000572">
    <property type="entry name" value="OxRdtase_Mopterin-bd_dom"/>
</dbReference>
<dbReference type="SUPFAM" id="SSF81296">
    <property type="entry name" value="E set domains"/>
    <property type="match status" value="1"/>
</dbReference>
<name>A0ABU5T3A1_9MICC</name>
<sequence length="338" mass="36812">MLIHRAEPLNCETPVGALGDSVTANAHFYVRNHFQVPASDADTWKLEVTGLVERPLAMSLTDLIRLPSETHAVLLECAGNGRRFLSPATPGEQWERGAVSTAEWTGVPLAVVLDRAGVRPGATDVVFRGTDHGSVSGSTGEVSFERGLSLATARDGEILLAYAMNGEALPIQHGFPLRMIVPGWYGVASVKWLHAIELTDHPFVGHFQTTTYQYEVEGASYAVTLQRVKSLIIEPTEGADLPRGETIVRGVAWSGAAAIARVEVSVNGAEWQDARLVGERRPHSWQQWELRARLERPGDVTVRARATDLAGRTQPESPTWNRQGYGNNAVHAVSFRVA</sequence>
<protein>
    <submittedName>
        <fullName evidence="7">Sulfite oxidase</fullName>
    </submittedName>
</protein>
<reference evidence="7 8" key="1">
    <citation type="submission" date="2023-12" db="EMBL/GenBank/DDBJ databases">
        <title>Sinomonas terricola sp. nov, isolated from litchi orchard soil in Guangdong, PR China.</title>
        <authorList>
            <person name="Jiaxin W."/>
            <person name="Yang Z."/>
            <person name="Honghui Z."/>
        </authorList>
    </citation>
    <scope>NUCLEOTIDE SEQUENCE [LARGE SCALE GENOMIC DNA]</scope>
    <source>
        <strain evidence="7 8">JGH33</strain>
    </source>
</reference>
<keyword evidence="3" id="KW-0479">Metal-binding</keyword>
<evidence type="ECO:0000256" key="4">
    <source>
        <dbReference type="ARBA" id="ARBA00023002"/>
    </source>
</evidence>
<accession>A0ABU5T3A1</accession>
<dbReference type="RefSeq" id="WP_323277720.1">
    <property type="nucleotide sequence ID" value="NZ_JAYGGQ010000001.1"/>
</dbReference>
<evidence type="ECO:0000259" key="5">
    <source>
        <dbReference type="Pfam" id="PF00174"/>
    </source>
</evidence>
<dbReference type="InterPro" id="IPR036374">
    <property type="entry name" value="OxRdtase_Mopterin-bd_sf"/>
</dbReference>
<keyword evidence="4" id="KW-0560">Oxidoreductase</keyword>
<dbReference type="EMBL" id="JAYGGQ010000001">
    <property type="protein sequence ID" value="MEA5453974.1"/>
    <property type="molecule type" value="Genomic_DNA"/>
</dbReference>
<comment type="cofactor">
    <cofactor evidence="1">
        <name>Mo-molybdopterin</name>
        <dbReference type="ChEBI" id="CHEBI:71302"/>
    </cofactor>
</comment>
<dbReference type="InterPro" id="IPR008335">
    <property type="entry name" value="Mopterin_OxRdtase_euk"/>
</dbReference>
<dbReference type="PANTHER" id="PTHR19372:SF7">
    <property type="entry name" value="SULFITE OXIDASE, MITOCHONDRIAL"/>
    <property type="match status" value="1"/>
</dbReference>
<evidence type="ECO:0000259" key="6">
    <source>
        <dbReference type="Pfam" id="PF03404"/>
    </source>
</evidence>
<dbReference type="Proteomes" id="UP001304769">
    <property type="component" value="Unassembled WGS sequence"/>
</dbReference>
<comment type="caution">
    <text evidence="7">The sequence shown here is derived from an EMBL/GenBank/DDBJ whole genome shotgun (WGS) entry which is preliminary data.</text>
</comment>
<evidence type="ECO:0000256" key="2">
    <source>
        <dbReference type="ARBA" id="ARBA00022505"/>
    </source>
</evidence>
<dbReference type="SUPFAM" id="SSF56524">
    <property type="entry name" value="Oxidoreductase molybdopterin-binding domain"/>
    <property type="match status" value="1"/>
</dbReference>
<keyword evidence="2" id="KW-0500">Molybdenum</keyword>
<feature type="domain" description="Oxidoreductase molybdopterin-binding" evidence="5">
    <location>
        <begin position="33"/>
        <end position="206"/>
    </location>
</feature>
<evidence type="ECO:0000256" key="3">
    <source>
        <dbReference type="ARBA" id="ARBA00022723"/>
    </source>
</evidence>
<evidence type="ECO:0000256" key="1">
    <source>
        <dbReference type="ARBA" id="ARBA00001924"/>
    </source>
</evidence>
<dbReference type="Pfam" id="PF03404">
    <property type="entry name" value="Mo-co_dimer"/>
    <property type="match status" value="1"/>
</dbReference>
<organism evidence="7 8">
    <name type="scientific">Sinomonas terricola</name>
    <dbReference type="NCBI Taxonomy" id="3110330"/>
    <lineage>
        <taxon>Bacteria</taxon>
        <taxon>Bacillati</taxon>
        <taxon>Actinomycetota</taxon>
        <taxon>Actinomycetes</taxon>
        <taxon>Micrococcales</taxon>
        <taxon>Micrococcaceae</taxon>
        <taxon>Sinomonas</taxon>
    </lineage>
</organism>
<gene>
    <name evidence="7" type="ORF">SPF06_04485</name>
</gene>
<evidence type="ECO:0000313" key="7">
    <source>
        <dbReference type="EMBL" id="MEA5453974.1"/>
    </source>
</evidence>
<evidence type="ECO:0000313" key="8">
    <source>
        <dbReference type="Proteomes" id="UP001304769"/>
    </source>
</evidence>
<proteinExistence type="predicted"/>
<dbReference type="InterPro" id="IPR005066">
    <property type="entry name" value="MoCF_OxRdtse_dimer"/>
</dbReference>
<dbReference type="Gene3D" id="3.90.420.10">
    <property type="entry name" value="Oxidoreductase, molybdopterin-binding domain"/>
    <property type="match status" value="1"/>
</dbReference>